<dbReference type="PROSITE" id="PS51464">
    <property type="entry name" value="SIS"/>
    <property type="match status" value="1"/>
</dbReference>
<dbReference type="Proteomes" id="UP000563151">
    <property type="component" value="Unassembled WGS sequence"/>
</dbReference>
<dbReference type="RefSeq" id="WP_035151127.1">
    <property type="nucleotide sequence ID" value="NZ_JAAZWO010000044.1"/>
</dbReference>
<evidence type="ECO:0000256" key="11">
    <source>
        <dbReference type="ARBA" id="ARBA00084049"/>
    </source>
</evidence>
<comment type="miscellaneous">
    <text evidence="12">A lyase-type mechanism (elimination/hydration) is suggested for the cleavage of the lactyl ether bond of MurNAc 6-phosphate, with the formation of an alpha,beta-unsaturated aldehyde intermediate with (E)-stereochemistry, followed by the syn addition of water to give product.</text>
</comment>
<dbReference type="SUPFAM" id="SSF53697">
    <property type="entry name" value="SIS domain"/>
    <property type="match status" value="1"/>
</dbReference>
<accession>A0A923EE57</accession>
<keyword evidence="15" id="KW-1185">Reference proteome</keyword>
<comment type="caution">
    <text evidence="14">The sequence shown here is derived from an EMBL/GenBank/DDBJ whole genome shotgun (WGS) entry which is preliminary data.</text>
</comment>
<evidence type="ECO:0000256" key="5">
    <source>
        <dbReference type="ARBA" id="ARBA00060595"/>
    </source>
</evidence>
<dbReference type="InterPro" id="IPR005488">
    <property type="entry name" value="Etherase_MurQ"/>
</dbReference>
<feature type="active site" description="Proton donor" evidence="12">
    <location>
        <position position="86"/>
    </location>
</feature>
<dbReference type="InterPro" id="IPR046348">
    <property type="entry name" value="SIS_dom_sf"/>
</dbReference>
<dbReference type="PANTHER" id="PTHR10088:SF4">
    <property type="entry name" value="GLUCOKINASE REGULATORY PROTEIN"/>
    <property type="match status" value="1"/>
</dbReference>
<dbReference type="GO" id="GO:0009254">
    <property type="term" value="P:peptidoglycan turnover"/>
    <property type="evidence" value="ECO:0007669"/>
    <property type="project" value="TreeGrafter"/>
</dbReference>
<dbReference type="FunFam" id="3.40.50.10490:FF:000014">
    <property type="entry name" value="N-acetylmuramic acid 6-phosphate etherase"/>
    <property type="match status" value="1"/>
</dbReference>
<evidence type="ECO:0000256" key="8">
    <source>
        <dbReference type="ARBA" id="ARBA00067056"/>
    </source>
</evidence>
<keyword evidence="3 12" id="KW-0119">Carbohydrate metabolism</keyword>
<dbReference type="Gene3D" id="1.10.8.1080">
    <property type="match status" value="1"/>
</dbReference>
<dbReference type="NCBIfam" id="NF003915">
    <property type="entry name" value="PRK05441.1"/>
    <property type="match status" value="1"/>
</dbReference>
<dbReference type="Pfam" id="PF22645">
    <property type="entry name" value="GKRP_SIS_N"/>
    <property type="match status" value="1"/>
</dbReference>
<dbReference type="PANTHER" id="PTHR10088">
    <property type="entry name" value="GLUCOKINASE REGULATORY PROTEIN"/>
    <property type="match status" value="1"/>
</dbReference>
<evidence type="ECO:0000313" key="15">
    <source>
        <dbReference type="Proteomes" id="UP000563151"/>
    </source>
</evidence>
<proteinExistence type="inferred from homology"/>
<organism evidence="14 15">
    <name type="scientific">Clostridium tetanomorphum</name>
    <dbReference type="NCBI Taxonomy" id="1553"/>
    <lineage>
        <taxon>Bacteria</taxon>
        <taxon>Bacillati</taxon>
        <taxon>Bacillota</taxon>
        <taxon>Clostridia</taxon>
        <taxon>Eubacteriales</taxon>
        <taxon>Clostridiaceae</taxon>
        <taxon>Clostridium</taxon>
    </lineage>
</organism>
<dbReference type="NCBIfam" id="TIGR00274">
    <property type="entry name" value="N-acetylmuramic acid 6-phosphate etherase"/>
    <property type="match status" value="1"/>
</dbReference>
<evidence type="ECO:0000256" key="10">
    <source>
        <dbReference type="ARBA" id="ARBA00077905"/>
    </source>
</evidence>
<evidence type="ECO:0000256" key="7">
    <source>
        <dbReference type="ARBA" id="ARBA00061234"/>
    </source>
</evidence>
<dbReference type="EC" id="4.2.1.126" evidence="8 12"/>
<dbReference type="HAMAP" id="MF_00068">
    <property type="entry name" value="MurQ"/>
    <property type="match status" value="1"/>
</dbReference>
<evidence type="ECO:0000256" key="3">
    <source>
        <dbReference type="ARBA" id="ARBA00023277"/>
    </source>
</evidence>
<comment type="pathway">
    <text evidence="6">Cell wall biogenesis.</text>
</comment>
<dbReference type="InterPro" id="IPR005486">
    <property type="entry name" value="Glucokinase_regulatory_CS"/>
</dbReference>
<dbReference type="GO" id="GO:0016803">
    <property type="term" value="F:ether hydrolase activity"/>
    <property type="evidence" value="ECO:0007669"/>
    <property type="project" value="TreeGrafter"/>
</dbReference>
<comment type="function">
    <text evidence="12">Specifically catalyzes the cleavage of the D-lactyl ether substituent of MurNAc 6-phosphate, producing GlcNAc 6-phosphate and D-lactate.</text>
</comment>
<dbReference type="FunFam" id="1.10.8.1080:FF:000001">
    <property type="entry name" value="N-acetylmuramic acid 6-phosphate etherase"/>
    <property type="match status" value="1"/>
</dbReference>
<evidence type="ECO:0000256" key="2">
    <source>
        <dbReference type="ARBA" id="ARBA00023239"/>
    </source>
</evidence>
<comment type="catalytic activity">
    <reaction evidence="4 12">
        <text>N-acetyl-D-muramate 6-phosphate + H2O = N-acetyl-D-glucosamine 6-phosphate + (R)-lactate</text>
        <dbReference type="Rhea" id="RHEA:26410"/>
        <dbReference type="ChEBI" id="CHEBI:15377"/>
        <dbReference type="ChEBI" id="CHEBI:16004"/>
        <dbReference type="ChEBI" id="CHEBI:57513"/>
        <dbReference type="ChEBI" id="CHEBI:58722"/>
        <dbReference type="EC" id="4.2.1.126"/>
    </reaction>
</comment>
<dbReference type="GO" id="GO:0097367">
    <property type="term" value="F:carbohydrate derivative binding"/>
    <property type="evidence" value="ECO:0007669"/>
    <property type="project" value="InterPro"/>
</dbReference>
<comment type="subunit">
    <text evidence="1 12">Homodimer.</text>
</comment>
<feature type="active site" evidence="12">
    <location>
        <position position="117"/>
    </location>
</feature>
<comment type="similarity">
    <text evidence="7 12">Belongs to the GCKR-like family. MurNAc-6-P etherase subfamily.</text>
</comment>
<sequence length="306" mass="33142">MQYDSLSKLVTENINTNTINIDKVSTYDIITMISEEDKKVAFAVEKSKENIAKAVDMISERILRGGRLIYIGAGTSGRLGIVDASECPPTFGVNCELVQGIMAGGSSAIFKAVEGAEDREELGEEDLIKLKVKENDIICGIAASGRTPYVIGGMKYAKKIKAGVISITMNPDSEMDKIADIPISVVVGPEVIMGSTRMKAGTAQKMILNMISTGTMIKLGKVYGNLMVDLQATNKKLKDRAKRILMLSTGINLEEADSILISTNYNVKLSIVMIKTGLDMERCNKLLESNLGHVQKAINEGNKSKV</sequence>
<evidence type="ECO:0000256" key="9">
    <source>
        <dbReference type="ARBA" id="ARBA00070061"/>
    </source>
</evidence>
<comment type="pathway">
    <text evidence="5">Amino-sugar metabolism; 1,6-anhydro-N-acetylmuramate degradation.</text>
</comment>
<dbReference type="PROSITE" id="PS01272">
    <property type="entry name" value="GCKR"/>
    <property type="match status" value="1"/>
</dbReference>
<evidence type="ECO:0000259" key="13">
    <source>
        <dbReference type="PROSITE" id="PS51464"/>
    </source>
</evidence>
<evidence type="ECO:0000256" key="12">
    <source>
        <dbReference type="HAMAP-Rule" id="MF_00068"/>
    </source>
</evidence>
<keyword evidence="2 12" id="KW-0456">Lyase</keyword>
<dbReference type="Gene3D" id="3.40.50.10490">
    <property type="entry name" value="Glucose-6-phosphate isomerase like protein, domain 1"/>
    <property type="match status" value="1"/>
</dbReference>
<dbReference type="NCBIfam" id="NF009222">
    <property type="entry name" value="PRK12570.1"/>
    <property type="match status" value="1"/>
</dbReference>
<evidence type="ECO:0000256" key="4">
    <source>
        <dbReference type="ARBA" id="ARBA00051747"/>
    </source>
</evidence>
<gene>
    <name evidence="12 14" type="primary">murQ</name>
    <name evidence="14" type="ORF">HGG79_19985</name>
</gene>
<evidence type="ECO:0000256" key="6">
    <source>
        <dbReference type="ARBA" id="ARBA00060672"/>
    </source>
</evidence>
<name>A0A923EE57_CLOTT</name>
<dbReference type="CDD" id="cd05007">
    <property type="entry name" value="SIS_Etherase"/>
    <property type="match status" value="1"/>
</dbReference>
<dbReference type="EMBL" id="JAAZWO010000044">
    <property type="protein sequence ID" value="MBC2400021.1"/>
    <property type="molecule type" value="Genomic_DNA"/>
</dbReference>
<reference evidence="14 15" key="1">
    <citation type="submission" date="2020-04" db="EMBL/GenBank/DDBJ databases">
        <title>Genomic insights into acetone-butanol-ethanol (ABE) fermentation by sequencing solventogenic clostridia strains.</title>
        <authorList>
            <person name="Brown S."/>
        </authorList>
    </citation>
    <scope>NUCLEOTIDE SEQUENCE [LARGE SCALE GENOMIC DNA]</scope>
    <source>
        <strain evidence="14 15">DJ011</strain>
    </source>
</reference>
<dbReference type="GO" id="GO:0046348">
    <property type="term" value="P:amino sugar catabolic process"/>
    <property type="evidence" value="ECO:0007669"/>
    <property type="project" value="InterPro"/>
</dbReference>
<evidence type="ECO:0000256" key="1">
    <source>
        <dbReference type="ARBA" id="ARBA00011738"/>
    </source>
</evidence>
<dbReference type="AlphaFoldDB" id="A0A923EE57"/>
<protein>
    <recommendedName>
        <fullName evidence="9 12">N-acetylmuramic acid 6-phosphate etherase</fullName>
        <shortName evidence="12">MurNAc-6-P etherase</shortName>
        <ecNumber evidence="8 12">4.2.1.126</ecNumber>
    </recommendedName>
    <alternativeName>
        <fullName evidence="11 12">N-acetylmuramic acid 6-phosphate hydrolase</fullName>
    </alternativeName>
    <alternativeName>
        <fullName evidence="10 12">N-acetylmuramic acid 6-phosphate lyase</fullName>
    </alternativeName>
</protein>
<feature type="domain" description="SIS" evidence="13">
    <location>
        <begin position="58"/>
        <end position="221"/>
    </location>
</feature>
<dbReference type="InterPro" id="IPR001347">
    <property type="entry name" value="SIS_dom"/>
</dbReference>
<comment type="pathway">
    <text evidence="12">Amino-sugar metabolism; N-acetylmuramate degradation.</text>
</comment>
<dbReference type="InterPro" id="IPR040190">
    <property type="entry name" value="MURQ/GCKR"/>
</dbReference>
<evidence type="ECO:0000313" key="14">
    <source>
        <dbReference type="EMBL" id="MBC2400021.1"/>
    </source>
</evidence>
<dbReference type="GO" id="GO:0016835">
    <property type="term" value="F:carbon-oxygen lyase activity"/>
    <property type="evidence" value="ECO:0007669"/>
    <property type="project" value="UniProtKB-UniRule"/>
</dbReference>